<organism evidence="2 3">
    <name type="scientific">Candidatus Nitrospira inopinata</name>
    <dbReference type="NCBI Taxonomy" id="1715989"/>
    <lineage>
        <taxon>Bacteria</taxon>
        <taxon>Pseudomonadati</taxon>
        <taxon>Nitrospirota</taxon>
        <taxon>Nitrospiria</taxon>
        <taxon>Nitrospirales</taxon>
        <taxon>Nitrospiraceae</taxon>
        <taxon>Nitrospira</taxon>
    </lineage>
</organism>
<name>A0A0S4KWH9_9BACT</name>
<keyword evidence="3" id="KW-1185">Reference proteome</keyword>
<dbReference type="KEGG" id="nio:NITINOP_2604"/>
<feature type="region of interest" description="Disordered" evidence="1">
    <location>
        <begin position="20"/>
        <end position="57"/>
    </location>
</feature>
<dbReference type="PROSITE" id="PS51257">
    <property type="entry name" value="PROKAR_LIPOPROTEIN"/>
    <property type="match status" value="1"/>
</dbReference>
<proteinExistence type="predicted"/>
<dbReference type="EMBL" id="LN885086">
    <property type="protein sequence ID" value="CUQ67576.1"/>
    <property type="molecule type" value="Genomic_DNA"/>
</dbReference>
<sequence length="82" mass="8571">MRPTTLVLLPLLLSLGCATQEGSKGSGISSQTDLPSKSCSSQRYPVKSSGESSQPCRPQRAWLERLGTALDGAAAAVRAPNQ</sequence>
<reference evidence="3" key="1">
    <citation type="submission" date="2015-09" db="EMBL/GenBank/DDBJ databases">
        <authorList>
            <person name="Daims H."/>
        </authorList>
    </citation>
    <scope>NUCLEOTIDE SEQUENCE [LARGE SCALE GENOMIC DNA]</scope>
</reference>
<evidence type="ECO:0008006" key="4">
    <source>
        <dbReference type="Google" id="ProtNLM"/>
    </source>
</evidence>
<feature type="compositionally biased region" description="Polar residues" evidence="1">
    <location>
        <begin position="20"/>
        <end position="56"/>
    </location>
</feature>
<evidence type="ECO:0000256" key="1">
    <source>
        <dbReference type="SAM" id="MobiDB-lite"/>
    </source>
</evidence>
<protein>
    <recommendedName>
        <fullName evidence="4">Lipoprotein</fullName>
    </recommendedName>
</protein>
<evidence type="ECO:0000313" key="3">
    <source>
        <dbReference type="Proteomes" id="UP000066284"/>
    </source>
</evidence>
<gene>
    <name evidence="2" type="ORF">NITINOP_2604</name>
</gene>
<evidence type="ECO:0000313" key="2">
    <source>
        <dbReference type="EMBL" id="CUQ67576.1"/>
    </source>
</evidence>
<dbReference type="Proteomes" id="UP000066284">
    <property type="component" value="Chromosome 1"/>
</dbReference>
<accession>A0A0S4KWH9</accession>
<dbReference type="AlphaFoldDB" id="A0A0S4KWH9"/>